<keyword evidence="6 7" id="KW-0472">Membrane</keyword>
<feature type="transmembrane region" description="Helical" evidence="7">
    <location>
        <begin position="250"/>
        <end position="272"/>
    </location>
</feature>
<organism evidence="9 10">
    <name type="scientific">Kribbella jiaozuonensis</name>
    <dbReference type="NCBI Taxonomy" id="2575441"/>
    <lineage>
        <taxon>Bacteria</taxon>
        <taxon>Bacillati</taxon>
        <taxon>Actinomycetota</taxon>
        <taxon>Actinomycetes</taxon>
        <taxon>Propionibacteriales</taxon>
        <taxon>Kribbellaceae</taxon>
        <taxon>Kribbella</taxon>
    </lineage>
</organism>
<dbReference type="GO" id="GO:0055085">
    <property type="term" value="P:transmembrane transport"/>
    <property type="evidence" value="ECO:0007669"/>
    <property type="project" value="InterPro"/>
</dbReference>
<dbReference type="AlphaFoldDB" id="A0A4U3M3V5"/>
<evidence type="ECO:0000256" key="7">
    <source>
        <dbReference type="RuleBase" id="RU363032"/>
    </source>
</evidence>
<sequence length="330" mass="35845">MFHYVLRRVASAISVVAVTLVATFALFFIAPTDPAAAICGERKCPQSRYLEIKKNLHLDEPKVQQFTRYAAGIVVGRDFETSGVVQHCSAPCLGFSFKNDRPVTGTLMSRLPVTASLVLGYGVLVLTIGVTAGAMSARRRGTPGDRLLMSGTLLISSVPYYIVGLMAALYLTILYPILPRSGWVSPLENPWHWFTGLVAPWVILSVYGCTDYARYSRGSMVETLNEDFIRTARAKGLSDRVVTYKHALRAGLIPVVTIFGLDLAASLSGAIFTEKIFDLPGLGVLALDAVSDYDLPLIMGSVLLGSVLLVAMNLIVDLAYSVIDPRVRLQ</sequence>
<evidence type="ECO:0000256" key="5">
    <source>
        <dbReference type="ARBA" id="ARBA00022989"/>
    </source>
</evidence>
<reference evidence="9 10" key="1">
    <citation type="submission" date="2019-04" db="EMBL/GenBank/DDBJ databases">
        <title>Kribbella sp. NEAU-THZ 27 nov., a novel actinomycete isolated from soil.</title>
        <authorList>
            <person name="Duan L."/>
        </authorList>
    </citation>
    <scope>NUCLEOTIDE SEQUENCE [LARGE SCALE GENOMIC DNA]</scope>
    <source>
        <strain evidence="10">NEAU-THZ27</strain>
    </source>
</reference>
<evidence type="ECO:0000256" key="6">
    <source>
        <dbReference type="ARBA" id="ARBA00023136"/>
    </source>
</evidence>
<feature type="domain" description="ABC transmembrane type-1" evidence="8">
    <location>
        <begin position="111"/>
        <end position="320"/>
    </location>
</feature>
<keyword evidence="3" id="KW-1003">Cell membrane</keyword>
<dbReference type="OrthoDB" id="147688at2"/>
<evidence type="ECO:0000313" key="9">
    <source>
        <dbReference type="EMBL" id="TKK82006.1"/>
    </source>
</evidence>
<dbReference type="Pfam" id="PF19300">
    <property type="entry name" value="BPD_transp_1_N"/>
    <property type="match status" value="1"/>
</dbReference>
<evidence type="ECO:0000256" key="4">
    <source>
        <dbReference type="ARBA" id="ARBA00022692"/>
    </source>
</evidence>
<feature type="transmembrane region" description="Helical" evidence="7">
    <location>
        <begin position="190"/>
        <end position="210"/>
    </location>
</feature>
<dbReference type="Gene3D" id="1.10.3720.10">
    <property type="entry name" value="MetI-like"/>
    <property type="match status" value="1"/>
</dbReference>
<evidence type="ECO:0000313" key="10">
    <source>
        <dbReference type="Proteomes" id="UP000305836"/>
    </source>
</evidence>
<dbReference type="PANTHER" id="PTHR30465">
    <property type="entry name" value="INNER MEMBRANE ABC TRANSPORTER"/>
    <property type="match status" value="1"/>
</dbReference>
<dbReference type="PROSITE" id="PS50928">
    <property type="entry name" value="ABC_TM1"/>
    <property type="match status" value="1"/>
</dbReference>
<comment type="caution">
    <text evidence="9">The sequence shown here is derived from an EMBL/GenBank/DDBJ whole genome shotgun (WGS) entry which is preliminary data.</text>
</comment>
<dbReference type="Pfam" id="PF00528">
    <property type="entry name" value="BPD_transp_1"/>
    <property type="match status" value="1"/>
</dbReference>
<feature type="transmembrane region" description="Helical" evidence="7">
    <location>
        <begin position="118"/>
        <end position="137"/>
    </location>
</feature>
<proteinExistence type="inferred from homology"/>
<dbReference type="PANTHER" id="PTHR30465:SF0">
    <property type="entry name" value="OLIGOPEPTIDE TRANSPORT SYSTEM PERMEASE PROTEIN APPB"/>
    <property type="match status" value="1"/>
</dbReference>
<keyword evidence="4 7" id="KW-0812">Transmembrane</keyword>
<feature type="transmembrane region" description="Helical" evidence="7">
    <location>
        <begin position="158"/>
        <end position="178"/>
    </location>
</feature>
<dbReference type="GO" id="GO:0005886">
    <property type="term" value="C:plasma membrane"/>
    <property type="evidence" value="ECO:0007669"/>
    <property type="project" value="UniProtKB-SubCell"/>
</dbReference>
<name>A0A4U3M3V5_9ACTN</name>
<evidence type="ECO:0000256" key="3">
    <source>
        <dbReference type="ARBA" id="ARBA00022475"/>
    </source>
</evidence>
<gene>
    <name evidence="9" type="ORF">FDA38_04060</name>
</gene>
<dbReference type="RefSeq" id="WP_137252707.1">
    <property type="nucleotide sequence ID" value="NZ_JBHSPQ010000004.1"/>
</dbReference>
<keyword evidence="10" id="KW-1185">Reference proteome</keyword>
<protein>
    <submittedName>
        <fullName evidence="9">ABC transporter permease</fullName>
    </submittedName>
</protein>
<accession>A0A4U3M3V5</accession>
<dbReference type="InterPro" id="IPR045621">
    <property type="entry name" value="BPD_transp_1_N"/>
</dbReference>
<comment type="subcellular location">
    <subcellularLocation>
        <location evidence="1 7">Cell membrane</location>
        <topology evidence="1 7">Multi-pass membrane protein</topology>
    </subcellularLocation>
</comment>
<dbReference type="EMBL" id="SZPZ01000001">
    <property type="protein sequence ID" value="TKK82006.1"/>
    <property type="molecule type" value="Genomic_DNA"/>
</dbReference>
<feature type="transmembrane region" description="Helical" evidence="7">
    <location>
        <begin position="12"/>
        <end position="30"/>
    </location>
</feature>
<dbReference type="CDD" id="cd06261">
    <property type="entry name" value="TM_PBP2"/>
    <property type="match status" value="1"/>
</dbReference>
<comment type="similarity">
    <text evidence="7">Belongs to the binding-protein-dependent transport system permease family.</text>
</comment>
<evidence type="ECO:0000256" key="1">
    <source>
        <dbReference type="ARBA" id="ARBA00004651"/>
    </source>
</evidence>
<evidence type="ECO:0000256" key="2">
    <source>
        <dbReference type="ARBA" id="ARBA00022448"/>
    </source>
</evidence>
<dbReference type="SUPFAM" id="SSF161098">
    <property type="entry name" value="MetI-like"/>
    <property type="match status" value="1"/>
</dbReference>
<dbReference type="Proteomes" id="UP000305836">
    <property type="component" value="Unassembled WGS sequence"/>
</dbReference>
<evidence type="ECO:0000259" key="8">
    <source>
        <dbReference type="PROSITE" id="PS50928"/>
    </source>
</evidence>
<dbReference type="InterPro" id="IPR035906">
    <property type="entry name" value="MetI-like_sf"/>
</dbReference>
<feature type="transmembrane region" description="Helical" evidence="7">
    <location>
        <begin position="297"/>
        <end position="320"/>
    </location>
</feature>
<dbReference type="InterPro" id="IPR000515">
    <property type="entry name" value="MetI-like"/>
</dbReference>
<keyword evidence="5 7" id="KW-1133">Transmembrane helix</keyword>
<keyword evidence="2 7" id="KW-0813">Transport</keyword>